<gene>
    <name evidence="3" type="ORF">AALO_G00256600</name>
</gene>
<dbReference type="AlphaFoldDB" id="A0AAV6FPA6"/>
<dbReference type="SUPFAM" id="SSF56436">
    <property type="entry name" value="C-type lectin-like"/>
    <property type="match status" value="1"/>
</dbReference>
<dbReference type="InterPro" id="IPR016187">
    <property type="entry name" value="CTDL_fold"/>
</dbReference>
<dbReference type="InterPro" id="IPR001304">
    <property type="entry name" value="C-type_lectin-like"/>
</dbReference>
<comment type="subcellular location">
    <subcellularLocation>
        <location evidence="1">Cell membrane</location>
        <topology evidence="1">Single-pass type II membrane protein</topology>
    </subcellularLocation>
</comment>
<evidence type="ECO:0000313" key="3">
    <source>
        <dbReference type="EMBL" id="KAG5264659.1"/>
    </source>
</evidence>
<dbReference type="GO" id="GO:0005886">
    <property type="term" value="C:plasma membrane"/>
    <property type="evidence" value="ECO:0007669"/>
    <property type="project" value="UniProtKB-SubCell"/>
</dbReference>
<dbReference type="Gene3D" id="3.10.100.10">
    <property type="entry name" value="Mannose-Binding Protein A, subunit A"/>
    <property type="match status" value="1"/>
</dbReference>
<comment type="caution">
    <text evidence="3">The sequence shown here is derived from an EMBL/GenBank/DDBJ whole genome shotgun (WGS) entry which is preliminary data.</text>
</comment>
<protein>
    <recommendedName>
        <fullName evidence="2">C-type lectin domain-containing protein</fullName>
    </recommendedName>
</protein>
<proteinExistence type="predicted"/>
<dbReference type="EMBL" id="JADWDJ010000020">
    <property type="protein sequence ID" value="KAG5264659.1"/>
    <property type="molecule type" value="Genomic_DNA"/>
</dbReference>
<reference evidence="3" key="1">
    <citation type="submission" date="2020-10" db="EMBL/GenBank/DDBJ databases">
        <title>Chromosome-scale genome assembly of the Allis shad, Alosa alosa.</title>
        <authorList>
            <person name="Margot Z."/>
            <person name="Christophe K."/>
            <person name="Cabau C."/>
            <person name="Louis A."/>
            <person name="Berthelot C."/>
            <person name="Parey E."/>
            <person name="Roest Crollius H."/>
            <person name="Montfort J."/>
            <person name="Robinson-Rechavi M."/>
            <person name="Bucao C."/>
            <person name="Bouchez O."/>
            <person name="Gislard M."/>
            <person name="Lluch J."/>
            <person name="Milhes M."/>
            <person name="Lampietro C."/>
            <person name="Lopez Roques C."/>
            <person name="Donnadieu C."/>
            <person name="Braasch I."/>
            <person name="Desvignes T."/>
            <person name="Postlethwait J."/>
            <person name="Bobe J."/>
            <person name="Guiguen Y."/>
        </authorList>
    </citation>
    <scope>NUCLEOTIDE SEQUENCE</scope>
    <source>
        <strain evidence="3">M-15738</strain>
        <tissue evidence="3">Blood</tissue>
    </source>
</reference>
<dbReference type="InterPro" id="IPR016186">
    <property type="entry name" value="C-type_lectin-like/link_sf"/>
</dbReference>
<evidence type="ECO:0000259" key="2">
    <source>
        <dbReference type="PROSITE" id="PS50041"/>
    </source>
</evidence>
<feature type="domain" description="C-type lectin" evidence="2">
    <location>
        <begin position="6"/>
        <end position="77"/>
    </location>
</feature>
<dbReference type="Pfam" id="PF00059">
    <property type="entry name" value="Lectin_C"/>
    <property type="match status" value="1"/>
</dbReference>
<dbReference type="PANTHER" id="PTHR45710:SF8">
    <property type="entry name" value="RERATING FAMILY MEMBER 4"/>
    <property type="match status" value="1"/>
</dbReference>
<dbReference type="PANTHER" id="PTHR45710">
    <property type="entry name" value="C-TYPE LECTIN DOMAIN-CONTAINING PROTEIN 180"/>
    <property type="match status" value="1"/>
</dbReference>
<evidence type="ECO:0000313" key="4">
    <source>
        <dbReference type="Proteomes" id="UP000823561"/>
    </source>
</evidence>
<keyword evidence="4" id="KW-1185">Reference proteome</keyword>
<dbReference type="InterPro" id="IPR050828">
    <property type="entry name" value="C-type_lectin/matrix_domain"/>
</dbReference>
<dbReference type="Proteomes" id="UP000823561">
    <property type="component" value="Chromosome 20"/>
</dbReference>
<name>A0AAV6FPA6_9TELE</name>
<accession>A0AAV6FPA6</accession>
<dbReference type="PROSITE" id="PS50041">
    <property type="entry name" value="C_TYPE_LECTIN_2"/>
    <property type="match status" value="1"/>
</dbReference>
<evidence type="ECO:0000256" key="1">
    <source>
        <dbReference type="ARBA" id="ARBA00004401"/>
    </source>
</evidence>
<organism evidence="3 4">
    <name type="scientific">Alosa alosa</name>
    <name type="common">allis shad</name>
    <dbReference type="NCBI Taxonomy" id="278164"/>
    <lineage>
        <taxon>Eukaryota</taxon>
        <taxon>Metazoa</taxon>
        <taxon>Chordata</taxon>
        <taxon>Craniata</taxon>
        <taxon>Vertebrata</taxon>
        <taxon>Euteleostomi</taxon>
        <taxon>Actinopterygii</taxon>
        <taxon>Neopterygii</taxon>
        <taxon>Teleostei</taxon>
        <taxon>Clupei</taxon>
        <taxon>Clupeiformes</taxon>
        <taxon>Clupeoidei</taxon>
        <taxon>Clupeidae</taxon>
        <taxon>Alosa</taxon>
    </lineage>
</organism>
<sequence length="77" mass="9122">MGWHYFKPSWYYLSTLKRNWSSSRQYCIDKGGDLVVINSQEEQLFLAELSVLAWIGLTDTDTEDVWRWVDNTNLTET</sequence>